<accession>A0ABU3Y3S8</accession>
<dbReference type="Proteomes" id="UP001273531">
    <property type="component" value="Unassembled WGS sequence"/>
</dbReference>
<keyword evidence="3" id="KW-1185">Reference proteome</keyword>
<gene>
    <name evidence="2" type="ORF">RZN05_02515</name>
</gene>
<comment type="caution">
    <text evidence="2">The sequence shown here is derived from an EMBL/GenBank/DDBJ whole genome shotgun (WGS) entry which is preliminary data.</text>
</comment>
<feature type="region of interest" description="Disordered" evidence="1">
    <location>
        <begin position="120"/>
        <end position="140"/>
    </location>
</feature>
<dbReference type="RefSeq" id="WP_317225049.1">
    <property type="nucleotide sequence ID" value="NZ_JAWJEJ010000001.1"/>
</dbReference>
<organism evidence="2 3">
    <name type="scientific">Sphingomonas agrestis</name>
    <dbReference type="NCBI Taxonomy" id="3080540"/>
    <lineage>
        <taxon>Bacteria</taxon>
        <taxon>Pseudomonadati</taxon>
        <taxon>Pseudomonadota</taxon>
        <taxon>Alphaproteobacteria</taxon>
        <taxon>Sphingomonadales</taxon>
        <taxon>Sphingomonadaceae</taxon>
        <taxon>Sphingomonas</taxon>
    </lineage>
</organism>
<evidence type="ECO:0000256" key="1">
    <source>
        <dbReference type="SAM" id="MobiDB-lite"/>
    </source>
</evidence>
<reference evidence="2 3" key="1">
    <citation type="submission" date="2023-10" db="EMBL/GenBank/DDBJ databases">
        <title>Sphingomonas sp. HF-S4 16S ribosomal RNA gene Genome sequencing and assembly.</title>
        <authorList>
            <person name="Lee H."/>
        </authorList>
    </citation>
    <scope>NUCLEOTIDE SEQUENCE [LARGE SCALE GENOMIC DNA]</scope>
    <source>
        <strain evidence="2 3">HF-S4</strain>
    </source>
</reference>
<protein>
    <submittedName>
        <fullName evidence="2">Uncharacterized protein</fullName>
    </submittedName>
</protein>
<proteinExistence type="predicted"/>
<dbReference type="EMBL" id="JAWJEJ010000001">
    <property type="protein sequence ID" value="MDV3455842.1"/>
    <property type="molecule type" value="Genomic_DNA"/>
</dbReference>
<evidence type="ECO:0000313" key="2">
    <source>
        <dbReference type="EMBL" id="MDV3455842.1"/>
    </source>
</evidence>
<evidence type="ECO:0000313" key="3">
    <source>
        <dbReference type="Proteomes" id="UP001273531"/>
    </source>
</evidence>
<name>A0ABU3Y3S8_9SPHN</name>
<sequence>MRARLIWSTMIAVEQANESGNYSVMRDIAAPDFQTQNDPAKLTAIFAGIRATNVDLSDTLMLSPTYTQTPSVDAQGMMHLVGGFGLRPTAILFDLTFQWVTNRWKLYRVAMGARSISSVQADPGVQRKGSRPPARSGSGN</sequence>